<evidence type="ECO:0000256" key="4">
    <source>
        <dbReference type="ARBA" id="ARBA00022741"/>
    </source>
</evidence>
<dbReference type="EMBL" id="ACGK02000001">
    <property type="protein sequence ID" value="EGF23505.1"/>
    <property type="molecule type" value="Genomic_DNA"/>
</dbReference>
<gene>
    <name evidence="12" type="primary">recN</name>
    <name evidence="12" type="ORF">HMPREF0091_10452</name>
</gene>
<protein>
    <recommendedName>
        <fullName evidence="3 9">DNA repair protein RecN</fullName>
    </recommendedName>
    <alternativeName>
        <fullName evidence="8 9">Recombination protein N</fullName>
    </alternativeName>
</protein>
<dbReference type="GO" id="GO:0006310">
    <property type="term" value="P:DNA recombination"/>
    <property type="evidence" value="ECO:0007669"/>
    <property type="project" value="InterPro"/>
</dbReference>
<comment type="caution">
    <text evidence="12">The sequence shown here is derived from an EMBL/GenBank/DDBJ whole genome shotgun (WGS) entry which is preliminary data.</text>
</comment>
<dbReference type="GO" id="GO:0005524">
    <property type="term" value="F:ATP binding"/>
    <property type="evidence" value="ECO:0007669"/>
    <property type="project" value="UniProtKB-KW"/>
</dbReference>
<comment type="similarity">
    <text evidence="2 9">Belongs to the RecN family.</text>
</comment>
<reference evidence="12 13" key="1">
    <citation type="submission" date="2011-02" db="EMBL/GenBank/DDBJ databases">
        <authorList>
            <person name="Muzny D."/>
            <person name="Qin X."/>
            <person name="Buhay C."/>
            <person name="Dugan-Rocha S."/>
            <person name="Ding Y."/>
            <person name="Chen G."/>
            <person name="Hawes A."/>
            <person name="Holder M."/>
            <person name="Jhangiani S."/>
            <person name="Johnson A."/>
            <person name="Khan Z."/>
            <person name="Li Z."/>
            <person name="Liu W."/>
            <person name="Liu X."/>
            <person name="Perez L."/>
            <person name="Shen H."/>
            <person name="Wang Q."/>
            <person name="Watt J."/>
            <person name="Xi L."/>
            <person name="Xin Y."/>
            <person name="Zhou J."/>
            <person name="Deng J."/>
            <person name="Jiang H."/>
            <person name="Liu Y."/>
            <person name="Qu J."/>
            <person name="Song X.-Z."/>
            <person name="Zhang L."/>
            <person name="Villasana D."/>
            <person name="Johnson A."/>
            <person name="Liu J."/>
            <person name="Liyanage D."/>
            <person name="Lorensuhewa L."/>
            <person name="Robinson T."/>
            <person name="Song A."/>
            <person name="Song B.-B."/>
            <person name="Dinh H."/>
            <person name="Thornton R."/>
            <person name="Coyle M."/>
            <person name="Francisco L."/>
            <person name="Jackson L."/>
            <person name="Javaid M."/>
            <person name="Korchina V."/>
            <person name="Kovar C."/>
            <person name="Mata R."/>
            <person name="Mathew T."/>
            <person name="Ngo R."/>
            <person name="Nguyen L."/>
            <person name="Nguyen N."/>
            <person name="Okwuonu G."/>
            <person name="Ongeri F."/>
            <person name="Pham C."/>
            <person name="Simmons D."/>
            <person name="Wilczek-Boney K."/>
            <person name="Hale W."/>
            <person name="Jakkamsetti A."/>
            <person name="Pham P."/>
            <person name="Ruth R."/>
            <person name="San Lucas F."/>
            <person name="Warren J."/>
            <person name="Zhang J."/>
            <person name="Zhao Z."/>
            <person name="Zhou C."/>
            <person name="Zhu D."/>
            <person name="Lee S."/>
            <person name="Bess C."/>
            <person name="Blankenburg K."/>
            <person name="Forbes L."/>
            <person name="Fu Q."/>
            <person name="Gubbala S."/>
            <person name="Hirani K."/>
            <person name="Jayaseelan J.C."/>
            <person name="Lara F."/>
            <person name="Munidasa M."/>
            <person name="Palculict T."/>
            <person name="Patil S."/>
            <person name="Pu L.-L."/>
            <person name="Saada N."/>
            <person name="Tang L."/>
            <person name="Weissenberger G."/>
            <person name="Zhu Y."/>
            <person name="Hemphill L."/>
            <person name="Shang Y."/>
            <person name="Youmans B."/>
            <person name="Ayvaz T."/>
            <person name="Ross M."/>
            <person name="Santibanez J."/>
            <person name="Aqrawi P."/>
            <person name="Gross S."/>
            <person name="Joshi V."/>
            <person name="Fowler G."/>
            <person name="Nazareth L."/>
            <person name="Reid J."/>
            <person name="Worley K."/>
            <person name="Petrosino J."/>
            <person name="Highlander S."/>
            <person name="Gibbs R."/>
        </authorList>
    </citation>
    <scope>NUCLEOTIDE SEQUENCE [LARGE SCALE GENOMIC DNA]</scope>
    <source>
        <strain evidence="12 13">DSM 15829</strain>
    </source>
</reference>
<name>F1T461_9ACTN</name>
<dbReference type="NCBIfam" id="TIGR00634">
    <property type="entry name" value="recN"/>
    <property type="match status" value="1"/>
</dbReference>
<dbReference type="InterPro" id="IPR004604">
    <property type="entry name" value="DNA_recomb/repair_RecN"/>
</dbReference>
<accession>F1T461</accession>
<keyword evidence="10" id="KW-0175">Coiled coil</keyword>
<feature type="domain" description="RecF/RecN/SMC N-terminal" evidence="11">
    <location>
        <begin position="2"/>
        <end position="496"/>
    </location>
</feature>
<dbReference type="GeneID" id="93210067"/>
<dbReference type="PIRSF" id="PIRSF003128">
    <property type="entry name" value="RecN"/>
    <property type="match status" value="1"/>
</dbReference>
<dbReference type="RefSeq" id="WP_006302629.1">
    <property type="nucleotide sequence ID" value="NZ_ACGK02000001.1"/>
</dbReference>
<dbReference type="eggNOG" id="COG0497">
    <property type="taxonomic scope" value="Bacteria"/>
</dbReference>
<evidence type="ECO:0000313" key="12">
    <source>
        <dbReference type="EMBL" id="EGF23505.1"/>
    </source>
</evidence>
<evidence type="ECO:0000256" key="8">
    <source>
        <dbReference type="ARBA" id="ARBA00033408"/>
    </source>
</evidence>
<keyword evidence="6" id="KW-0067">ATP-binding</keyword>
<evidence type="ECO:0000256" key="10">
    <source>
        <dbReference type="SAM" id="Coils"/>
    </source>
</evidence>
<dbReference type="Pfam" id="PF02463">
    <property type="entry name" value="SMC_N"/>
    <property type="match status" value="1"/>
</dbReference>
<keyword evidence="13" id="KW-1185">Reference proteome</keyword>
<organism evidence="12 13">
    <name type="scientific">Fannyhessea vaginae DSM 15829</name>
    <dbReference type="NCBI Taxonomy" id="525256"/>
    <lineage>
        <taxon>Bacteria</taxon>
        <taxon>Bacillati</taxon>
        <taxon>Actinomycetota</taxon>
        <taxon>Coriobacteriia</taxon>
        <taxon>Coriobacteriales</taxon>
        <taxon>Atopobiaceae</taxon>
        <taxon>Fannyhessea</taxon>
    </lineage>
</organism>
<keyword evidence="5 9" id="KW-0227">DNA damage</keyword>
<sequence>MIDELHIQNLALIKDIRLRPACGLTVLTGETGAGKTALLSAVKLITGERANFASIREGSTDLRVEARLIFDNNTDNDIVIVRTLDTSGRSRITLNDHMVSLAGLAKSAAPSIDICNQHEHQKLLQSHYQAQILNEWASSNILPVQQHYREAYAQYSKLANQLDELTSQTSEMQEKLDALQFMLARVAELNPQRGEYEQLQQDCARAEHAQDLMEALYTARSELIDEDKARDSASTAQEALASACAYDETLAPLADRLAACVAEMEDISDEIRHHLDGVECNPEVLNDMQQRLRNFQQIMRSYGPRMEDVFQKVDDARAYLAAHDRGDEHIRELKREVQSAHERLVLAAQELFNAQKRGAPQLAQRMNDILATLAMASSKITVRVALLDEKFWNDTSATSVEFLYQSGKSLTAHPLKKIASGGEISRVMLACKVVLQESEHTSTLVFDEVDAGVGGSTAQSLARLIKKLSRVHQIIVVTHLAQLAVYADKHYVVSKVGTDCPQTLITEVKDEERVQEIARMLSGDVSDISCEHARQMIKDASNNKD</sequence>
<dbReference type="InterPro" id="IPR003395">
    <property type="entry name" value="RecF/RecN/SMC_N"/>
</dbReference>
<dbReference type="GO" id="GO:0043590">
    <property type="term" value="C:bacterial nucleoid"/>
    <property type="evidence" value="ECO:0007669"/>
    <property type="project" value="TreeGrafter"/>
</dbReference>
<proteinExistence type="inferred from homology"/>
<evidence type="ECO:0000313" key="13">
    <source>
        <dbReference type="Proteomes" id="UP000005947"/>
    </source>
</evidence>
<evidence type="ECO:0000256" key="3">
    <source>
        <dbReference type="ARBA" id="ARBA00021315"/>
    </source>
</evidence>
<comment type="function">
    <text evidence="1 9">May be involved in recombinational repair of damaged DNA.</text>
</comment>
<dbReference type="OrthoDB" id="9806954at2"/>
<dbReference type="GO" id="GO:0006281">
    <property type="term" value="P:DNA repair"/>
    <property type="evidence" value="ECO:0007669"/>
    <property type="project" value="UniProtKB-KW"/>
</dbReference>
<dbReference type="PANTHER" id="PTHR11059:SF0">
    <property type="entry name" value="DNA REPAIR PROTEIN RECN"/>
    <property type="match status" value="1"/>
</dbReference>
<evidence type="ECO:0000256" key="5">
    <source>
        <dbReference type="ARBA" id="ARBA00022763"/>
    </source>
</evidence>
<dbReference type="InterPro" id="IPR027417">
    <property type="entry name" value="P-loop_NTPase"/>
</dbReference>
<evidence type="ECO:0000256" key="1">
    <source>
        <dbReference type="ARBA" id="ARBA00003618"/>
    </source>
</evidence>
<dbReference type="AlphaFoldDB" id="F1T461"/>
<dbReference type="CDD" id="cd03241">
    <property type="entry name" value="ABC_RecN"/>
    <property type="match status" value="1"/>
</dbReference>
<dbReference type="SUPFAM" id="SSF52540">
    <property type="entry name" value="P-loop containing nucleoside triphosphate hydrolases"/>
    <property type="match status" value="2"/>
</dbReference>
<keyword evidence="7 9" id="KW-0234">DNA repair</keyword>
<dbReference type="GO" id="GO:0009432">
    <property type="term" value="P:SOS response"/>
    <property type="evidence" value="ECO:0007669"/>
    <property type="project" value="TreeGrafter"/>
</dbReference>
<evidence type="ECO:0000259" key="11">
    <source>
        <dbReference type="Pfam" id="PF02463"/>
    </source>
</evidence>
<dbReference type="Gene3D" id="3.40.50.300">
    <property type="entry name" value="P-loop containing nucleotide triphosphate hydrolases"/>
    <property type="match status" value="2"/>
</dbReference>
<dbReference type="Proteomes" id="UP000005947">
    <property type="component" value="Unassembled WGS sequence"/>
</dbReference>
<evidence type="ECO:0000256" key="6">
    <source>
        <dbReference type="ARBA" id="ARBA00022840"/>
    </source>
</evidence>
<evidence type="ECO:0000256" key="2">
    <source>
        <dbReference type="ARBA" id="ARBA00009441"/>
    </source>
</evidence>
<dbReference type="PANTHER" id="PTHR11059">
    <property type="entry name" value="DNA REPAIR PROTEIN RECN"/>
    <property type="match status" value="1"/>
</dbReference>
<evidence type="ECO:0000256" key="9">
    <source>
        <dbReference type="PIRNR" id="PIRNR003128"/>
    </source>
</evidence>
<evidence type="ECO:0000256" key="7">
    <source>
        <dbReference type="ARBA" id="ARBA00023204"/>
    </source>
</evidence>
<keyword evidence="4" id="KW-0547">Nucleotide-binding</keyword>
<feature type="coiled-coil region" evidence="10">
    <location>
        <begin position="148"/>
        <end position="216"/>
    </location>
</feature>